<dbReference type="EMBL" id="LVKK01000184">
    <property type="protein sequence ID" value="OAG34059.1"/>
    <property type="molecule type" value="Genomic_DNA"/>
</dbReference>
<dbReference type="Proteomes" id="UP000077002">
    <property type="component" value="Unassembled WGS sequence"/>
</dbReference>
<dbReference type="GeneID" id="34606892"/>
<organism evidence="9 10">
    <name type="scientific">Fonsecaea monophora</name>
    <dbReference type="NCBI Taxonomy" id="254056"/>
    <lineage>
        <taxon>Eukaryota</taxon>
        <taxon>Fungi</taxon>
        <taxon>Dikarya</taxon>
        <taxon>Ascomycota</taxon>
        <taxon>Pezizomycotina</taxon>
        <taxon>Eurotiomycetes</taxon>
        <taxon>Chaetothyriomycetidae</taxon>
        <taxon>Chaetothyriales</taxon>
        <taxon>Herpotrichiellaceae</taxon>
        <taxon>Fonsecaea</taxon>
    </lineage>
</organism>
<feature type="transmembrane region" description="Helical" evidence="7">
    <location>
        <begin position="109"/>
        <end position="129"/>
    </location>
</feature>
<feature type="domain" description="DUF202" evidence="8">
    <location>
        <begin position="22"/>
        <end position="96"/>
    </location>
</feature>
<evidence type="ECO:0000256" key="4">
    <source>
        <dbReference type="ARBA" id="ARBA00022989"/>
    </source>
</evidence>
<proteinExistence type="predicted"/>
<feature type="compositionally biased region" description="Low complexity" evidence="6">
    <location>
        <begin position="153"/>
        <end position="163"/>
    </location>
</feature>
<evidence type="ECO:0000259" key="8">
    <source>
        <dbReference type="Pfam" id="PF02656"/>
    </source>
</evidence>
<dbReference type="RefSeq" id="XP_022506011.1">
    <property type="nucleotide sequence ID" value="XM_022661688.1"/>
</dbReference>
<dbReference type="InterPro" id="IPR052053">
    <property type="entry name" value="IM_YidH-like"/>
</dbReference>
<dbReference type="InterPro" id="IPR003807">
    <property type="entry name" value="DUF202"/>
</dbReference>
<protein>
    <recommendedName>
        <fullName evidence="8">DUF202 domain-containing protein</fullName>
    </recommendedName>
</protein>
<keyword evidence="3 7" id="KW-0812">Transmembrane</keyword>
<evidence type="ECO:0000256" key="1">
    <source>
        <dbReference type="ARBA" id="ARBA00004651"/>
    </source>
</evidence>
<name>A0A177ESU9_9EURO</name>
<keyword evidence="5 7" id="KW-0472">Membrane</keyword>
<dbReference type="OrthoDB" id="199599at2759"/>
<sequence>MLSRLTRYFRVDPIANTGSVARDLLASERTFLAWARTGLGFIALGVALEKVEALAALSPTLLHLSDSRTKIAAGVLVASGSLCVGHGTIRYFSTLRHIQEGKFRPNTGGVTLMAVTCIGIAVAGSLLVIENETEKAKSEATRYERPDTQNNPSLRRSSLSALATPKAQRSS</sequence>
<evidence type="ECO:0000256" key="6">
    <source>
        <dbReference type="SAM" id="MobiDB-lite"/>
    </source>
</evidence>
<comment type="subcellular location">
    <subcellularLocation>
        <location evidence="1">Cell membrane</location>
        <topology evidence="1">Multi-pass membrane protein</topology>
    </subcellularLocation>
</comment>
<evidence type="ECO:0000256" key="5">
    <source>
        <dbReference type="ARBA" id="ARBA00023136"/>
    </source>
</evidence>
<keyword evidence="4 7" id="KW-1133">Transmembrane helix</keyword>
<feature type="compositionally biased region" description="Basic and acidic residues" evidence="6">
    <location>
        <begin position="136"/>
        <end position="147"/>
    </location>
</feature>
<evidence type="ECO:0000256" key="7">
    <source>
        <dbReference type="SAM" id="Phobius"/>
    </source>
</evidence>
<keyword evidence="10" id="KW-1185">Reference proteome</keyword>
<comment type="caution">
    <text evidence="9">The sequence shown here is derived from an EMBL/GenBank/DDBJ whole genome shotgun (WGS) entry which is preliminary data.</text>
</comment>
<accession>A0A177ESU9</accession>
<feature type="region of interest" description="Disordered" evidence="6">
    <location>
        <begin position="136"/>
        <end position="171"/>
    </location>
</feature>
<dbReference type="PANTHER" id="PTHR34187:SF2">
    <property type="entry name" value="DUF202 DOMAIN-CONTAINING PROTEIN"/>
    <property type="match status" value="1"/>
</dbReference>
<gene>
    <name evidence="9" type="ORF">AYO21_11805</name>
</gene>
<dbReference type="PANTHER" id="PTHR34187">
    <property type="entry name" value="FGR18P"/>
    <property type="match status" value="1"/>
</dbReference>
<reference evidence="9 10" key="1">
    <citation type="submission" date="2016-03" db="EMBL/GenBank/DDBJ databases">
        <title>Draft genome sequence of the Fonsecaea monophora CBS 269.37.</title>
        <authorList>
            <person name="Bombassaro A."/>
            <person name="Vinicius W.A."/>
            <person name="De Hoog S."/>
            <person name="Sun J."/>
            <person name="Souza E.M."/>
            <person name="Raittz R.T."/>
            <person name="Costa F."/>
            <person name="Leao A.C."/>
            <person name="Tadra-Sfeir M.Z."/>
            <person name="Baura V."/>
            <person name="Balsanelli E."/>
            <person name="Pedrosa F.O."/>
            <person name="Moreno L.F."/>
            <person name="Steffens M.B."/>
            <person name="Xi L."/>
            <person name="Bocca A.L."/>
            <person name="Felipe M.S."/>
            <person name="Teixeira M."/>
            <person name="Telles Filho F.Q."/>
            <person name="Azevedo C.M."/>
            <person name="Gomes R."/>
            <person name="Vicente V.A."/>
        </authorList>
    </citation>
    <scope>NUCLEOTIDE SEQUENCE [LARGE SCALE GENOMIC DNA]</scope>
    <source>
        <strain evidence="9 10">CBS 269.37</strain>
    </source>
</reference>
<dbReference type="Pfam" id="PF02656">
    <property type="entry name" value="DUF202"/>
    <property type="match status" value="1"/>
</dbReference>
<dbReference type="GO" id="GO:0005886">
    <property type="term" value="C:plasma membrane"/>
    <property type="evidence" value="ECO:0007669"/>
    <property type="project" value="UniProtKB-SubCell"/>
</dbReference>
<evidence type="ECO:0000256" key="2">
    <source>
        <dbReference type="ARBA" id="ARBA00022475"/>
    </source>
</evidence>
<feature type="transmembrane region" description="Helical" evidence="7">
    <location>
        <begin position="71"/>
        <end position="89"/>
    </location>
</feature>
<evidence type="ECO:0000256" key="3">
    <source>
        <dbReference type="ARBA" id="ARBA00022692"/>
    </source>
</evidence>
<evidence type="ECO:0000313" key="10">
    <source>
        <dbReference type="Proteomes" id="UP000077002"/>
    </source>
</evidence>
<keyword evidence="2" id="KW-1003">Cell membrane</keyword>
<dbReference type="AlphaFoldDB" id="A0A177ESU9"/>
<evidence type="ECO:0000313" key="9">
    <source>
        <dbReference type="EMBL" id="OAG34059.1"/>
    </source>
</evidence>